<accession>A0A553NQK2</accession>
<dbReference type="PRINTS" id="PR00047">
    <property type="entry name" value="STROIDFINGER"/>
</dbReference>
<proteinExistence type="predicted"/>
<sequence>MSSGSEPAKRSRTCSVCQGPTESYHLNYGVSSCFSCRAFFRRSVQDDKYESFKCKRKSHCDVTKTGGQKCKKCRFDQCIAAGMKPECVMNKDQKKKRFRKCLERQMQLNSPPEPSLSRPADDLCASLSEIRYNKINRSSSRGNKPVVKDIVPSSNLKGSQSMVATGSSLPRVPEAETAPDISTSSCTKFKSKLMRMYEEEVAAHDENQDTLVSPTVLGAFDRNECINLWNQSMSEIRFHETWADELKRFHSPIADINGTAMRRHAYQAFIRDICRVFHGFARRLPMFRQLSKKDQQVLLWRNPVNFAAFILGRYYGAATNQEQLRRVFISDDGILPAEPLNFIGFCQRLDVKYSSPAIIQTNELSKQI</sequence>
<dbReference type="InterPro" id="IPR050234">
    <property type="entry name" value="Nuclear_hormone_rcpt_NR1"/>
</dbReference>
<keyword evidence="5" id="KW-0238">DNA-binding</keyword>
<dbReference type="STRING" id="6832.A0A553NQK2"/>
<dbReference type="GO" id="GO:0030154">
    <property type="term" value="P:cell differentiation"/>
    <property type="evidence" value="ECO:0007669"/>
    <property type="project" value="TreeGrafter"/>
</dbReference>
<keyword evidence="12" id="KW-1185">Reference proteome</keyword>
<evidence type="ECO:0000256" key="9">
    <source>
        <dbReference type="SAM" id="MobiDB-lite"/>
    </source>
</evidence>
<dbReference type="GO" id="GO:0008270">
    <property type="term" value="F:zinc ion binding"/>
    <property type="evidence" value="ECO:0007669"/>
    <property type="project" value="UniProtKB-KW"/>
</dbReference>
<evidence type="ECO:0000256" key="3">
    <source>
        <dbReference type="ARBA" id="ARBA00022833"/>
    </source>
</evidence>
<evidence type="ECO:0000256" key="8">
    <source>
        <dbReference type="ARBA" id="ARBA00023242"/>
    </source>
</evidence>
<keyword evidence="8" id="KW-0539">Nucleus</keyword>
<keyword evidence="7" id="KW-0675">Receptor</keyword>
<dbReference type="SMART" id="SM00399">
    <property type="entry name" value="ZnF_C4"/>
    <property type="match status" value="1"/>
</dbReference>
<dbReference type="SUPFAM" id="SSF57716">
    <property type="entry name" value="Glucocorticoid receptor-like (DNA-binding domain)"/>
    <property type="match status" value="1"/>
</dbReference>
<dbReference type="PANTHER" id="PTHR24082:SF507">
    <property type="entry name" value="BILE ACID RECEPTOR-RELATED"/>
    <property type="match status" value="1"/>
</dbReference>
<dbReference type="InterPro" id="IPR001628">
    <property type="entry name" value="Znf_hrmn_rcpt"/>
</dbReference>
<keyword evidence="6" id="KW-0804">Transcription</keyword>
<evidence type="ECO:0000313" key="11">
    <source>
        <dbReference type="EMBL" id="TRY67697.1"/>
    </source>
</evidence>
<dbReference type="GO" id="GO:0045944">
    <property type="term" value="P:positive regulation of transcription by RNA polymerase II"/>
    <property type="evidence" value="ECO:0007669"/>
    <property type="project" value="TreeGrafter"/>
</dbReference>
<evidence type="ECO:0000256" key="7">
    <source>
        <dbReference type="ARBA" id="ARBA00023170"/>
    </source>
</evidence>
<dbReference type="Gene3D" id="3.30.50.10">
    <property type="entry name" value="Erythroid Transcription Factor GATA-1, subunit A"/>
    <property type="match status" value="1"/>
</dbReference>
<gene>
    <name evidence="11" type="ORF">TCAL_05377</name>
</gene>
<dbReference type="InterPro" id="IPR013088">
    <property type="entry name" value="Znf_NHR/GATA"/>
</dbReference>
<dbReference type="Proteomes" id="UP000318571">
    <property type="component" value="Chromosome 4"/>
</dbReference>
<dbReference type="AlphaFoldDB" id="A0A553NQK2"/>
<feature type="domain" description="Nuclear receptor" evidence="10">
    <location>
        <begin position="11"/>
        <end position="90"/>
    </location>
</feature>
<reference evidence="11 12" key="1">
    <citation type="journal article" date="2018" name="Nat. Ecol. Evol.">
        <title>Genomic signatures of mitonuclear coevolution across populations of Tigriopus californicus.</title>
        <authorList>
            <person name="Barreto F.S."/>
            <person name="Watson E.T."/>
            <person name="Lima T.G."/>
            <person name="Willett C.S."/>
            <person name="Edmands S."/>
            <person name="Li W."/>
            <person name="Burton R.S."/>
        </authorList>
    </citation>
    <scope>NUCLEOTIDE SEQUENCE [LARGE SCALE GENOMIC DNA]</scope>
    <source>
        <strain evidence="11 12">San Diego</strain>
    </source>
</reference>
<evidence type="ECO:0000256" key="4">
    <source>
        <dbReference type="ARBA" id="ARBA00023015"/>
    </source>
</evidence>
<dbReference type="SUPFAM" id="SSF48508">
    <property type="entry name" value="Nuclear receptor ligand-binding domain"/>
    <property type="match status" value="1"/>
</dbReference>
<keyword evidence="3" id="KW-0862">Zinc</keyword>
<evidence type="ECO:0000313" key="12">
    <source>
        <dbReference type="Proteomes" id="UP000318571"/>
    </source>
</evidence>
<dbReference type="GO" id="GO:0000978">
    <property type="term" value="F:RNA polymerase II cis-regulatory region sequence-specific DNA binding"/>
    <property type="evidence" value="ECO:0007669"/>
    <property type="project" value="TreeGrafter"/>
</dbReference>
<name>A0A553NQK2_TIGCA</name>
<dbReference type="PANTHER" id="PTHR24082">
    <property type="entry name" value="NUCLEAR HORMONE RECEPTOR"/>
    <property type="match status" value="1"/>
</dbReference>
<feature type="region of interest" description="Disordered" evidence="9">
    <location>
        <begin position="138"/>
        <end position="181"/>
    </location>
</feature>
<evidence type="ECO:0000259" key="10">
    <source>
        <dbReference type="PROSITE" id="PS51030"/>
    </source>
</evidence>
<keyword evidence="1" id="KW-0479">Metal-binding</keyword>
<feature type="compositionally biased region" description="Polar residues" evidence="9">
    <location>
        <begin position="152"/>
        <end position="168"/>
    </location>
</feature>
<keyword evidence="2" id="KW-0863">Zinc-finger</keyword>
<evidence type="ECO:0000256" key="1">
    <source>
        <dbReference type="ARBA" id="ARBA00022723"/>
    </source>
</evidence>
<dbReference type="PROSITE" id="PS00031">
    <property type="entry name" value="NUCLEAR_REC_DBD_1"/>
    <property type="match status" value="1"/>
</dbReference>
<dbReference type="PROSITE" id="PS51030">
    <property type="entry name" value="NUCLEAR_REC_DBD_2"/>
    <property type="match status" value="1"/>
</dbReference>
<organism evidence="11 12">
    <name type="scientific">Tigriopus californicus</name>
    <name type="common">Marine copepod</name>
    <dbReference type="NCBI Taxonomy" id="6832"/>
    <lineage>
        <taxon>Eukaryota</taxon>
        <taxon>Metazoa</taxon>
        <taxon>Ecdysozoa</taxon>
        <taxon>Arthropoda</taxon>
        <taxon>Crustacea</taxon>
        <taxon>Multicrustacea</taxon>
        <taxon>Hexanauplia</taxon>
        <taxon>Copepoda</taxon>
        <taxon>Harpacticoida</taxon>
        <taxon>Harpacticidae</taxon>
        <taxon>Tigriopus</taxon>
    </lineage>
</organism>
<evidence type="ECO:0000256" key="6">
    <source>
        <dbReference type="ARBA" id="ARBA00023163"/>
    </source>
</evidence>
<evidence type="ECO:0000256" key="5">
    <source>
        <dbReference type="ARBA" id="ARBA00023125"/>
    </source>
</evidence>
<evidence type="ECO:0000256" key="2">
    <source>
        <dbReference type="ARBA" id="ARBA00022771"/>
    </source>
</evidence>
<comment type="caution">
    <text evidence="11">The sequence shown here is derived from an EMBL/GenBank/DDBJ whole genome shotgun (WGS) entry which is preliminary data.</text>
</comment>
<dbReference type="GO" id="GO:0000122">
    <property type="term" value="P:negative regulation of transcription by RNA polymerase II"/>
    <property type="evidence" value="ECO:0007669"/>
    <property type="project" value="TreeGrafter"/>
</dbReference>
<dbReference type="Pfam" id="PF00105">
    <property type="entry name" value="zf-C4"/>
    <property type="match status" value="1"/>
</dbReference>
<protein>
    <recommendedName>
        <fullName evidence="10">Nuclear receptor domain-containing protein</fullName>
    </recommendedName>
</protein>
<dbReference type="InterPro" id="IPR035500">
    <property type="entry name" value="NHR-like_dom_sf"/>
</dbReference>
<keyword evidence="4" id="KW-0805">Transcription regulation</keyword>
<dbReference type="GO" id="GO:0004879">
    <property type="term" value="F:nuclear receptor activity"/>
    <property type="evidence" value="ECO:0007669"/>
    <property type="project" value="TreeGrafter"/>
</dbReference>
<dbReference type="EMBL" id="VCGU01000011">
    <property type="protein sequence ID" value="TRY67697.1"/>
    <property type="molecule type" value="Genomic_DNA"/>
</dbReference>
<dbReference type="OrthoDB" id="6360888at2759"/>